<sequence>MRTQTYNLLGGIGLLIFSLSMLSHASQNFFSLWFHKNFNKKEKNRFMSLIQGIIFSFITESSTISATAYSGLLESNSIDFTNILYFISGVNIGASLVPIIVLLKFSIIPYLFVFLGTFLIIFINKSTKKNIYHLGYIILAVGLLLTSIIYIESGIFQSNLLHLINNNYISSLFVGIITALLFRSSNAVVLILIPFTAQNIISLNTAIFIIIGANIGSSLYVTIRSRRQEKHIKVTSIMHFILNVFGAFAIYLIFVLNGSSLNITNNLTLNILSIHFLTNLLGSLVSILFSDFIINNIVNNIFPYKAQYSNKRMKYINPLVINTPSIAIEQCIKEICRMGHLSLNNLYKAFNLYFDYRRNDIGQIEKDEELIDYLEDSLMNFLTTLSMKNPTYRESEVIIALYNMINDMERVGDHAMNLVDLAEYKFNNYINFSEEATVELKYFYELCYTAFLKSLEALEFKDISKVNEVIELENKIDLLEKQLRKDHIDRLNKMICKPNSGMIFLDTLTNLERVGDHAYKIALTTKDIIGVLE</sequence>
<comment type="caution">
    <text evidence="8">The sequence shown here is derived from an EMBL/GenBank/DDBJ whole genome shotgun (WGS) entry which is preliminary data.</text>
</comment>
<dbReference type="NCBIfam" id="NF037997">
    <property type="entry name" value="Na_Pi_symport"/>
    <property type="match status" value="1"/>
</dbReference>
<organism evidence="8 9">
    <name type="scientific">Thermobrachium celere DSM 8682</name>
    <dbReference type="NCBI Taxonomy" id="941824"/>
    <lineage>
        <taxon>Bacteria</taxon>
        <taxon>Bacillati</taxon>
        <taxon>Bacillota</taxon>
        <taxon>Clostridia</taxon>
        <taxon>Eubacteriales</taxon>
        <taxon>Clostridiaceae</taxon>
        <taxon>Thermobrachium</taxon>
    </lineage>
</organism>
<dbReference type="GO" id="GO:0044341">
    <property type="term" value="P:sodium-dependent phosphate transport"/>
    <property type="evidence" value="ECO:0007669"/>
    <property type="project" value="InterPro"/>
</dbReference>
<feature type="transmembrane region" description="Helical" evidence="6">
    <location>
        <begin position="200"/>
        <end position="223"/>
    </location>
</feature>
<dbReference type="InterPro" id="IPR026022">
    <property type="entry name" value="PhoU_dom"/>
</dbReference>
<dbReference type="Pfam" id="PF02690">
    <property type="entry name" value="Na_Pi_cotrans"/>
    <property type="match status" value="2"/>
</dbReference>
<dbReference type="RefSeq" id="WP_018663651.1">
    <property type="nucleotide sequence ID" value="NZ_HF952018.1"/>
</dbReference>
<dbReference type="InterPro" id="IPR003841">
    <property type="entry name" value="Na/Pi_transpt"/>
</dbReference>
<evidence type="ECO:0000259" key="7">
    <source>
        <dbReference type="Pfam" id="PF01895"/>
    </source>
</evidence>
<evidence type="ECO:0000256" key="3">
    <source>
        <dbReference type="ARBA" id="ARBA00022692"/>
    </source>
</evidence>
<keyword evidence="2" id="KW-1003">Cell membrane</keyword>
<dbReference type="Gene3D" id="1.20.58.220">
    <property type="entry name" value="Phosphate transport system protein phou homolog 2, domain 2"/>
    <property type="match status" value="1"/>
</dbReference>
<feature type="transmembrane region" description="Helical" evidence="6">
    <location>
        <begin position="235"/>
        <end position="255"/>
    </location>
</feature>
<feature type="transmembrane region" description="Helical" evidence="6">
    <location>
        <begin position="49"/>
        <end position="71"/>
    </location>
</feature>
<dbReference type="PANTHER" id="PTHR10010:SF46">
    <property type="entry name" value="SODIUM-DEPENDENT PHOSPHATE TRANSPORT PROTEIN 2B"/>
    <property type="match status" value="1"/>
</dbReference>
<dbReference type="HOGENOM" id="CLU_025623_0_1_9"/>
<evidence type="ECO:0000313" key="8">
    <source>
        <dbReference type="EMBL" id="CDF58849.1"/>
    </source>
</evidence>
<feature type="transmembrane region" description="Helical" evidence="6">
    <location>
        <begin position="171"/>
        <end position="193"/>
    </location>
</feature>
<feature type="transmembrane region" description="Helical" evidence="6">
    <location>
        <begin position="131"/>
        <end position="151"/>
    </location>
</feature>
<dbReference type="Proteomes" id="UP000014923">
    <property type="component" value="Unassembled WGS sequence"/>
</dbReference>
<name>R7RRZ8_9CLOT</name>
<dbReference type="GO" id="GO:0005436">
    <property type="term" value="F:sodium:phosphate symporter activity"/>
    <property type="evidence" value="ECO:0007669"/>
    <property type="project" value="InterPro"/>
</dbReference>
<feature type="transmembrane region" description="Helical" evidence="6">
    <location>
        <begin position="83"/>
        <end position="101"/>
    </location>
</feature>
<comment type="subcellular location">
    <subcellularLocation>
        <location evidence="1">Cell membrane</location>
        <topology evidence="1">Multi-pass membrane protein</topology>
    </subcellularLocation>
</comment>
<accession>R7RRZ8</accession>
<dbReference type="GO" id="GO:0005886">
    <property type="term" value="C:plasma membrane"/>
    <property type="evidence" value="ECO:0007669"/>
    <property type="project" value="UniProtKB-SubCell"/>
</dbReference>
<dbReference type="AlphaFoldDB" id="R7RRZ8"/>
<evidence type="ECO:0000256" key="4">
    <source>
        <dbReference type="ARBA" id="ARBA00022989"/>
    </source>
</evidence>
<evidence type="ECO:0000256" key="2">
    <source>
        <dbReference type="ARBA" id="ARBA00022475"/>
    </source>
</evidence>
<evidence type="ECO:0000256" key="5">
    <source>
        <dbReference type="ARBA" id="ARBA00023136"/>
    </source>
</evidence>
<dbReference type="eggNOG" id="COG1283">
    <property type="taxonomic scope" value="Bacteria"/>
</dbReference>
<evidence type="ECO:0000256" key="6">
    <source>
        <dbReference type="SAM" id="Phobius"/>
    </source>
</evidence>
<keyword evidence="5 6" id="KW-0472">Membrane</keyword>
<dbReference type="InterPro" id="IPR038078">
    <property type="entry name" value="PhoU-like_sf"/>
</dbReference>
<keyword evidence="3 6" id="KW-0812">Transmembrane</keyword>
<feature type="transmembrane region" description="Helical" evidence="6">
    <location>
        <begin position="107"/>
        <end position="124"/>
    </location>
</feature>
<keyword evidence="4 6" id="KW-1133">Transmembrane helix</keyword>
<gene>
    <name evidence="8" type="ORF">TCEL_01068</name>
</gene>
<dbReference type="SUPFAM" id="SSF109755">
    <property type="entry name" value="PhoU-like"/>
    <property type="match status" value="1"/>
</dbReference>
<feature type="domain" description="PhoU" evidence="7">
    <location>
        <begin position="445"/>
        <end position="522"/>
    </location>
</feature>
<keyword evidence="9" id="KW-1185">Reference proteome</keyword>
<evidence type="ECO:0000313" key="9">
    <source>
        <dbReference type="Proteomes" id="UP000014923"/>
    </source>
</evidence>
<proteinExistence type="predicted"/>
<feature type="transmembrane region" description="Helical" evidence="6">
    <location>
        <begin position="267"/>
        <end position="289"/>
    </location>
</feature>
<feature type="domain" description="PhoU" evidence="7">
    <location>
        <begin position="335"/>
        <end position="420"/>
    </location>
</feature>
<reference evidence="8" key="1">
    <citation type="submission" date="2013-03" db="EMBL/GenBank/DDBJ databases">
        <title>Draft genome sequence of the hydrogen-ethanol-producing anaerobic alkalithermophilic Caloramator celere.</title>
        <authorList>
            <person name="Ciranna A."/>
            <person name="Larjo A."/>
            <person name="Kivisto A."/>
            <person name="Santala V."/>
            <person name="Roos C."/>
            <person name="Karp M."/>
        </authorList>
    </citation>
    <scope>NUCLEOTIDE SEQUENCE [LARGE SCALE GENOMIC DNA]</scope>
    <source>
        <strain evidence="8">DSM 8682</strain>
    </source>
</reference>
<protein>
    <recommendedName>
        <fullName evidence="7">PhoU domain-containing protein</fullName>
    </recommendedName>
</protein>
<dbReference type="EMBL" id="CAVN010000101">
    <property type="protein sequence ID" value="CDF58849.1"/>
    <property type="molecule type" value="Genomic_DNA"/>
</dbReference>
<dbReference type="PANTHER" id="PTHR10010">
    <property type="entry name" value="SOLUTE CARRIER FAMILY 34 SODIUM PHOSPHATE , MEMBER 2-RELATED"/>
    <property type="match status" value="1"/>
</dbReference>
<dbReference type="Pfam" id="PF01895">
    <property type="entry name" value="PhoU"/>
    <property type="match status" value="2"/>
</dbReference>
<evidence type="ECO:0000256" key="1">
    <source>
        <dbReference type="ARBA" id="ARBA00004651"/>
    </source>
</evidence>